<name>A0A7C9HTH8_9DEIO</name>
<dbReference type="AlphaFoldDB" id="A0A7C9HTH8"/>
<protein>
    <submittedName>
        <fullName evidence="1">Gluconate 2-dehydrogenase subunit 3 family protein</fullName>
    </submittedName>
</protein>
<keyword evidence="2" id="KW-1185">Reference proteome</keyword>
<sequence>MTKPPLPSDRAAVKQLLVSGHVTPATRAVLEHRLMPPEPAGQVFTPAERTRLRAVAARLVPHDPAEHDLVGAVEGRLARQEGKGWRYAELPPGAEAYRALLGSLSPAFEKLSATEQDGVLYTAQRAQPRAFEDLLAELVEAYASHPLTQWRWGVVPYADVPGWASPGLNAREAWEPPLPEPE</sequence>
<organism evidence="1 2">
    <name type="scientific">Deinococcus arboris</name>
    <dbReference type="NCBI Taxonomy" id="2682977"/>
    <lineage>
        <taxon>Bacteria</taxon>
        <taxon>Thermotogati</taxon>
        <taxon>Deinococcota</taxon>
        <taxon>Deinococci</taxon>
        <taxon>Deinococcales</taxon>
        <taxon>Deinococcaceae</taxon>
        <taxon>Deinococcus</taxon>
    </lineage>
</organism>
<accession>A0A7C9HTH8</accession>
<gene>
    <name evidence="1" type="ORF">GO986_17600</name>
</gene>
<dbReference type="Proteomes" id="UP000483286">
    <property type="component" value="Unassembled WGS sequence"/>
</dbReference>
<dbReference type="EMBL" id="WQLB01000030">
    <property type="protein sequence ID" value="MVN88553.1"/>
    <property type="molecule type" value="Genomic_DNA"/>
</dbReference>
<reference evidence="1 2" key="1">
    <citation type="submission" date="2019-12" db="EMBL/GenBank/DDBJ databases">
        <title>Deinococcus sp. HMF7620 Genome sequencing and assembly.</title>
        <authorList>
            <person name="Kang H."/>
            <person name="Kim H."/>
            <person name="Joh K."/>
        </authorList>
    </citation>
    <scope>NUCLEOTIDE SEQUENCE [LARGE SCALE GENOMIC DNA]</scope>
    <source>
        <strain evidence="1 2">HMF7620</strain>
    </source>
</reference>
<evidence type="ECO:0000313" key="1">
    <source>
        <dbReference type="EMBL" id="MVN88553.1"/>
    </source>
</evidence>
<dbReference type="RefSeq" id="WP_157460608.1">
    <property type="nucleotide sequence ID" value="NZ_WQLB01000030.1"/>
</dbReference>
<evidence type="ECO:0000313" key="2">
    <source>
        <dbReference type="Proteomes" id="UP000483286"/>
    </source>
</evidence>
<comment type="caution">
    <text evidence="1">The sequence shown here is derived from an EMBL/GenBank/DDBJ whole genome shotgun (WGS) entry which is preliminary data.</text>
</comment>
<proteinExistence type="predicted"/>